<evidence type="ECO:0000259" key="16">
    <source>
        <dbReference type="PROSITE" id="PS51880"/>
    </source>
</evidence>
<dbReference type="PANTHER" id="PTHR11451">
    <property type="entry name" value="THREONINE-TRNA LIGASE"/>
    <property type="match status" value="1"/>
</dbReference>
<dbReference type="GO" id="GO:0005524">
    <property type="term" value="F:ATP binding"/>
    <property type="evidence" value="ECO:0007669"/>
    <property type="project" value="UniProtKB-KW"/>
</dbReference>
<dbReference type="GO" id="GO:0005737">
    <property type="term" value="C:cytoplasm"/>
    <property type="evidence" value="ECO:0007669"/>
    <property type="project" value="InterPro"/>
</dbReference>
<evidence type="ECO:0000256" key="9">
    <source>
        <dbReference type="ARBA" id="ARBA00022840"/>
    </source>
</evidence>
<dbReference type="InterPro" id="IPR033728">
    <property type="entry name" value="ThrRS_core"/>
</dbReference>
<evidence type="ECO:0000256" key="14">
    <source>
        <dbReference type="ARBA" id="ARBA00049515"/>
    </source>
</evidence>
<protein>
    <recommendedName>
        <fullName evidence="2">threonine--tRNA ligase</fullName>
        <ecNumber evidence="2">6.1.1.3</ecNumber>
    </recommendedName>
    <alternativeName>
        <fullName evidence="13">Threonyl-tRNA synthetase</fullName>
    </alternativeName>
</protein>
<dbReference type="Gene3D" id="3.30.980.10">
    <property type="entry name" value="Threonyl-trna Synthetase, Chain A, domain 2"/>
    <property type="match status" value="1"/>
</dbReference>
<keyword evidence="8" id="KW-0862">Zinc</keyword>
<dbReference type="PANTHER" id="PTHR11451:SF44">
    <property type="entry name" value="THREONINE--TRNA LIGASE, CHLOROPLASTIC_MITOCHONDRIAL 2"/>
    <property type="match status" value="1"/>
</dbReference>
<keyword evidence="11" id="KW-0648">Protein biosynthesis</keyword>
<evidence type="ECO:0000256" key="10">
    <source>
        <dbReference type="ARBA" id="ARBA00022884"/>
    </source>
</evidence>
<dbReference type="InterPro" id="IPR012676">
    <property type="entry name" value="TGS-like"/>
</dbReference>
<evidence type="ECO:0000259" key="15">
    <source>
        <dbReference type="PROSITE" id="PS50862"/>
    </source>
</evidence>
<dbReference type="FunFam" id="3.40.50.800:FF:000001">
    <property type="entry name" value="Threonine--tRNA ligase"/>
    <property type="match status" value="1"/>
</dbReference>
<dbReference type="Pfam" id="PF00587">
    <property type="entry name" value="tRNA-synt_2b"/>
    <property type="match status" value="1"/>
</dbReference>
<evidence type="ECO:0000256" key="11">
    <source>
        <dbReference type="ARBA" id="ARBA00022917"/>
    </source>
</evidence>
<keyword evidence="7" id="KW-0547">Nucleotide-binding</keyword>
<keyword evidence="4" id="KW-0820">tRNA-binding</keyword>
<dbReference type="InterPro" id="IPR012675">
    <property type="entry name" value="Beta-grasp_dom_sf"/>
</dbReference>
<dbReference type="SUPFAM" id="SSF52954">
    <property type="entry name" value="Class II aaRS ABD-related"/>
    <property type="match status" value="1"/>
</dbReference>
<sequence length="638" mass="73075">MLSITLPDGSKKDLPKGSTGLDLAKTIGPGLAKSAVAISIDGVQKDLDDTIEQDSLVSIITIDSDEGIEIMRHTIAAQVLAASIKTLYPDSKLAIGPTIDNGFYYDVFSEKAISSDDLLAIEKEMRRVIQNKSVINKTLHSRKEVSKFFKEKNEGYKLKIINESEQDNDFQIYTNEDTQFIDLCTGPHLPNLSFIGHFKLTKVSGAYWKGDSSNEMLTRIYGTAWRTQKDLDNYLSQIEEAEKRDHRKIGKDLDLFSIQEDAGGGLVFWHPNGAKVRNIIENYWKEEHQNANYDLLYTPHIALDTLWQTSGHTDFYEESMYKPIDDENQLYRLKPMNCPFHVLVYKNTLRSYRDLPIRWAELGTVYRHEMTGALHGLMRVRGFTQDDSHIFCSEDQIEEEIKGILDLALKMLKTFTFEEFEIHLATRPEKFVGSEAIWDKATEALIKALESKELDYKTDIGGGAFYGPKIDIKIKDAIGRLWQCSTVQLDFNLPERFDMNYIGRDGKKYHPIMIHRALLGSIERFFGILVEHFAGKFPLWLAPTQICVMSINQKQDKYAQSICDEIKKNGFRVEIDLRNEKIGSKIRDHTLKKVPYLIILGDRELSSEEITVRTQKGDDLGNMELKKFLKNIEKELVI</sequence>
<dbReference type="EMBL" id="UINC01001070">
    <property type="protein sequence ID" value="SUZ69728.1"/>
    <property type="molecule type" value="Genomic_DNA"/>
</dbReference>
<dbReference type="Gene3D" id="3.40.50.800">
    <property type="entry name" value="Anticodon-binding domain"/>
    <property type="match status" value="1"/>
</dbReference>
<dbReference type="InterPro" id="IPR036621">
    <property type="entry name" value="Anticodon-bd_dom_sf"/>
</dbReference>
<evidence type="ECO:0000256" key="2">
    <source>
        <dbReference type="ARBA" id="ARBA00013163"/>
    </source>
</evidence>
<evidence type="ECO:0000256" key="4">
    <source>
        <dbReference type="ARBA" id="ARBA00022555"/>
    </source>
</evidence>
<evidence type="ECO:0000256" key="12">
    <source>
        <dbReference type="ARBA" id="ARBA00023146"/>
    </source>
</evidence>
<keyword evidence="6" id="KW-0479">Metal-binding</keyword>
<reference evidence="17" key="1">
    <citation type="submission" date="2018-05" db="EMBL/GenBank/DDBJ databases">
        <authorList>
            <person name="Lanie J.A."/>
            <person name="Ng W.-L."/>
            <person name="Kazmierczak K.M."/>
            <person name="Andrzejewski T.M."/>
            <person name="Davidsen T.M."/>
            <person name="Wayne K.J."/>
            <person name="Tettelin H."/>
            <person name="Glass J.I."/>
            <person name="Rusch D."/>
            <person name="Podicherti R."/>
            <person name="Tsui H.-C.T."/>
            <person name="Winkler M.E."/>
        </authorList>
    </citation>
    <scope>NUCLEOTIDE SEQUENCE</scope>
</reference>
<evidence type="ECO:0000256" key="8">
    <source>
        <dbReference type="ARBA" id="ARBA00022833"/>
    </source>
</evidence>
<evidence type="ECO:0000256" key="1">
    <source>
        <dbReference type="ARBA" id="ARBA00008226"/>
    </source>
</evidence>
<feature type="domain" description="TGS" evidence="16">
    <location>
        <begin position="1"/>
        <end position="61"/>
    </location>
</feature>
<dbReference type="InterPro" id="IPR047246">
    <property type="entry name" value="ThrRS_anticodon"/>
</dbReference>
<evidence type="ECO:0000256" key="6">
    <source>
        <dbReference type="ARBA" id="ARBA00022723"/>
    </source>
</evidence>
<dbReference type="EC" id="6.1.1.3" evidence="2"/>
<dbReference type="Gene3D" id="3.30.930.10">
    <property type="entry name" value="Bira Bifunctional Protein, Domain 2"/>
    <property type="match status" value="1"/>
</dbReference>
<dbReference type="InterPro" id="IPR012947">
    <property type="entry name" value="tRNA_SAD"/>
</dbReference>
<dbReference type="InterPro" id="IPR002314">
    <property type="entry name" value="aa-tRNA-synt_IIb"/>
</dbReference>
<keyword evidence="9" id="KW-0067">ATP-binding</keyword>
<comment type="similarity">
    <text evidence="1">Belongs to the class-II aminoacyl-tRNA synthetase family.</text>
</comment>
<dbReference type="CDD" id="cd00860">
    <property type="entry name" value="ThrRS_anticodon"/>
    <property type="match status" value="1"/>
</dbReference>
<organism evidence="17">
    <name type="scientific">marine metagenome</name>
    <dbReference type="NCBI Taxonomy" id="408172"/>
    <lineage>
        <taxon>unclassified sequences</taxon>
        <taxon>metagenomes</taxon>
        <taxon>ecological metagenomes</taxon>
    </lineage>
</organism>
<keyword evidence="3" id="KW-0963">Cytoplasm</keyword>
<dbReference type="InterPro" id="IPR018163">
    <property type="entry name" value="Thr/Ala-tRNA-synth_IIc_edit"/>
</dbReference>
<dbReference type="CDD" id="cd01667">
    <property type="entry name" value="TGS_ThrRS"/>
    <property type="match status" value="1"/>
</dbReference>
<dbReference type="HAMAP" id="MF_00184">
    <property type="entry name" value="Thr_tRNA_synth"/>
    <property type="match status" value="1"/>
</dbReference>
<dbReference type="NCBIfam" id="TIGR00418">
    <property type="entry name" value="thrS"/>
    <property type="match status" value="1"/>
</dbReference>
<dbReference type="AlphaFoldDB" id="A0A381PT83"/>
<name>A0A381PT83_9ZZZZ</name>
<keyword evidence="5" id="KW-0436">Ligase</keyword>
<accession>A0A381PT83</accession>
<keyword evidence="10" id="KW-0694">RNA-binding</keyword>
<evidence type="ECO:0000256" key="5">
    <source>
        <dbReference type="ARBA" id="ARBA00022598"/>
    </source>
</evidence>
<dbReference type="PROSITE" id="PS51880">
    <property type="entry name" value="TGS"/>
    <property type="match status" value="1"/>
</dbReference>
<dbReference type="InterPro" id="IPR004154">
    <property type="entry name" value="Anticodon-bd"/>
</dbReference>
<dbReference type="InterPro" id="IPR006195">
    <property type="entry name" value="aa-tRNA-synth_II"/>
</dbReference>
<dbReference type="GO" id="GO:0006435">
    <property type="term" value="P:threonyl-tRNA aminoacylation"/>
    <property type="evidence" value="ECO:0007669"/>
    <property type="project" value="InterPro"/>
</dbReference>
<dbReference type="Pfam" id="PF03129">
    <property type="entry name" value="HGTP_anticodon"/>
    <property type="match status" value="1"/>
</dbReference>
<dbReference type="Gene3D" id="3.30.54.20">
    <property type="match status" value="1"/>
</dbReference>
<keyword evidence="12" id="KW-0030">Aminoacyl-tRNA synthetase</keyword>
<dbReference type="InterPro" id="IPR004095">
    <property type="entry name" value="TGS"/>
</dbReference>
<evidence type="ECO:0000256" key="13">
    <source>
        <dbReference type="ARBA" id="ARBA00031900"/>
    </source>
</evidence>
<dbReference type="SMART" id="SM00863">
    <property type="entry name" value="tRNA_SAD"/>
    <property type="match status" value="1"/>
</dbReference>
<dbReference type="InterPro" id="IPR045864">
    <property type="entry name" value="aa-tRNA-synth_II/BPL/LPL"/>
</dbReference>
<evidence type="ECO:0000313" key="17">
    <source>
        <dbReference type="EMBL" id="SUZ69728.1"/>
    </source>
</evidence>
<evidence type="ECO:0000256" key="3">
    <source>
        <dbReference type="ARBA" id="ARBA00022490"/>
    </source>
</evidence>
<dbReference type="GO" id="GO:0004829">
    <property type="term" value="F:threonine-tRNA ligase activity"/>
    <property type="evidence" value="ECO:0007669"/>
    <property type="project" value="UniProtKB-EC"/>
</dbReference>
<dbReference type="Pfam" id="PF07973">
    <property type="entry name" value="tRNA_SAD"/>
    <property type="match status" value="1"/>
</dbReference>
<dbReference type="SUPFAM" id="SSF81271">
    <property type="entry name" value="TGS-like"/>
    <property type="match status" value="1"/>
</dbReference>
<dbReference type="FunFam" id="3.30.980.10:FF:000005">
    <property type="entry name" value="Threonyl-tRNA synthetase, mitochondrial"/>
    <property type="match status" value="1"/>
</dbReference>
<dbReference type="PRINTS" id="PR01047">
    <property type="entry name" value="TRNASYNTHTHR"/>
</dbReference>
<dbReference type="SUPFAM" id="SSF55681">
    <property type="entry name" value="Class II aaRS and biotin synthetases"/>
    <property type="match status" value="1"/>
</dbReference>
<dbReference type="SUPFAM" id="SSF55186">
    <property type="entry name" value="ThrRS/AlaRS common domain"/>
    <property type="match status" value="1"/>
</dbReference>
<dbReference type="GO" id="GO:0000049">
    <property type="term" value="F:tRNA binding"/>
    <property type="evidence" value="ECO:0007669"/>
    <property type="project" value="UniProtKB-KW"/>
</dbReference>
<comment type="catalytic activity">
    <reaction evidence="14">
        <text>tRNA(Thr) + L-threonine + ATP = L-threonyl-tRNA(Thr) + AMP + diphosphate + H(+)</text>
        <dbReference type="Rhea" id="RHEA:24624"/>
        <dbReference type="Rhea" id="RHEA-COMP:9670"/>
        <dbReference type="Rhea" id="RHEA-COMP:9704"/>
        <dbReference type="ChEBI" id="CHEBI:15378"/>
        <dbReference type="ChEBI" id="CHEBI:30616"/>
        <dbReference type="ChEBI" id="CHEBI:33019"/>
        <dbReference type="ChEBI" id="CHEBI:57926"/>
        <dbReference type="ChEBI" id="CHEBI:78442"/>
        <dbReference type="ChEBI" id="CHEBI:78534"/>
        <dbReference type="ChEBI" id="CHEBI:456215"/>
        <dbReference type="EC" id="6.1.1.3"/>
    </reaction>
</comment>
<evidence type="ECO:0000256" key="7">
    <source>
        <dbReference type="ARBA" id="ARBA00022741"/>
    </source>
</evidence>
<gene>
    <name evidence="17" type="ORF">METZ01_LOCUS22582</name>
</gene>
<dbReference type="Pfam" id="PF02824">
    <property type="entry name" value="TGS"/>
    <property type="match status" value="1"/>
</dbReference>
<dbReference type="Gene3D" id="3.10.20.30">
    <property type="match status" value="1"/>
</dbReference>
<proteinExistence type="inferred from homology"/>
<dbReference type="PROSITE" id="PS50862">
    <property type="entry name" value="AA_TRNA_LIGASE_II"/>
    <property type="match status" value="1"/>
</dbReference>
<dbReference type="GO" id="GO:0046872">
    <property type="term" value="F:metal ion binding"/>
    <property type="evidence" value="ECO:0007669"/>
    <property type="project" value="UniProtKB-KW"/>
</dbReference>
<dbReference type="FunFam" id="3.30.930.10:FF:000002">
    <property type="entry name" value="Threonine--tRNA ligase"/>
    <property type="match status" value="1"/>
</dbReference>
<dbReference type="InterPro" id="IPR002320">
    <property type="entry name" value="Thr-tRNA-ligase_IIa"/>
</dbReference>
<feature type="domain" description="Aminoacyl-transfer RNA synthetases class-II family profile" evidence="15">
    <location>
        <begin position="245"/>
        <end position="538"/>
    </location>
</feature>
<dbReference type="CDD" id="cd00771">
    <property type="entry name" value="ThrRS_core"/>
    <property type="match status" value="1"/>
</dbReference>